<sequence>MKKTILLVKSLMLVGVLALSCDNDNGPDCPNALTGELTTTETAFTGNWTLKSIVAEEEVDLTDDDVDNPSTDIYAQSSDCFNDLVYNFGTNRTYTLKQGENATDCNEIEINGTWALNSGTLSLVASCSIESIALDFNDDDTEFSYTTTLRFKDVNDLIIDSDVVFTYEKNIP</sequence>
<evidence type="ECO:0000313" key="2">
    <source>
        <dbReference type="EMBL" id="MBP0904216.1"/>
    </source>
</evidence>
<organism evidence="2 3">
    <name type="scientific">Mariniflexile gromovii</name>
    <dbReference type="NCBI Taxonomy" id="362523"/>
    <lineage>
        <taxon>Bacteria</taxon>
        <taxon>Pseudomonadati</taxon>
        <taxon>Bacteroidota</taxon>
        <taxon>Flavobacteriia</taxon>
        <taxon>Flavobacteriales</taxon>
        <taxon>Flavobacteriaceae</taxon>
        <taxon>Mariniflexile</taxon>
    </lineage>
</organism>
<dbReference type="InterPro" id="IPR032168">
    <property type="entry name" value="DUF5004"/>
</dbReference>
<dbReference type="RefSeq" id="WP_209655113.1">
    <property type="nucleotide sequence ID" value="NZ_JAGJCB010000008.1"/>
</dbReference>
<proteinExistence type="predicted"/>
<dbReference type="Pfam" id="PF16395">
    <property type="entry name" value="DUF5004"/>
    <property type="match status" value="1"/>
</dbReference>
<keyword evidence="3" id="KW-1185">Reference proteome</keyword>
<name>A0ABS4BUE9_9FLAO</name>
<dbReference type="Proteomes" id="UP000670776">
    <property type="component" value="Unassembled WGS sequence"/>
</dbReference>
<keyword evidence="1" id="KW-0732">Signal</keyword>
<feature type="chain" id="PRO_5045678008" evidence="1">
    <location>
        <begin position="21"/>
        <end position="172"/>
    </location>
</feature>
<accession>A0ABS4BUE9</accession>
<dbReference type="EMBL" id="JAGJCB010000008">
    <property type="protein sequence ID" value="MBP0904216.1"/>
    <property type="molecule type" value="Genomic_DNA"/>
</dbReference>
<comment type="caution">
    <text evidence="2">The sequence shown here is derived from an EMBL/GenBank/DDBJ whole genome shotgun (WGS) entry which is preliminary data.</text>
</comment>
<gene>
    <name evidence="2" type="ORF">J8H85_10280</name>
</gene>
<evidence type="ECO:0000256" key="1">
    <source>
        <dbReference type="SAM" id="SignalP"/>
    </source>
</evidence>
<protein>
    <submittedName>
        <fullName evidence="2">DUF5004 domain-containing protein</fullName>
    </submittedName>
</protein>
<dbReference type="PROSITE" id="PS51257">
    <property type="entry name" value="PROKAR_LIPOPROTEIN"/>
    <property type="match status" value="1"/>
</dbReference>
<reference evidence="2 3" key="1">
    <citation type="submission" date="2021-04" db="EMBL/GenBank/DDBJ databases">
        <title>Mariniflexile gromovii gen. nov., sp. nov., a gliding bacterium isolated from the sea urchin Strongylocentrotus intermedius.</title>
        <authorList>
            <person name="Ko S."/>
            <person name="Le V."/>
            <person name="Ahn C.-Y."/>
            <person name="Oh H.-M."/>
        </authorList>
    </citation>
    <scope>NUCLEOTIDE SEQUENCE [LARGE SCALE GENOMIC DNA]</scope>
    <source>
        <strain evidence="2 3">KCTC 12570</strain>
    </source>
</reference>
<feature type="signal peptide" evidence="1">
    <location>
        <begin position="1"/>
        <end position="20"/>
    </location>
</feature>
<evidence type="ECO:0000313" key="3">
    <source>
        <dbReference type="Proteomes" id="UP000670776"/>
    </source>
</evidence>